<comment type="caution">
    <text evidence="1">The sequence shown here is derived from an EMBL/GenBank/DDBJ whole genome shotgun (WGS) entry which is preliminary data.</text>
</comment>
<evidence type="ECO:0008006" key="3">
    <source>
        <dbReference type="Google" id="ProtNLM"/>
    </source>
</evidence>
<accession>A9DMM3</accession>
<reference evidence="1 2" key="1">
    <citation type="journal article" date="2011" name="J. Bacteriol.">
        <title>Genome sequence of the algicidal bacterium Kordia algicida OT-1.</title>
        <authorList>
            <person name="Lee H.S."/>
            <person name="Kang S.G."/>
            <person name="Kwon K.K."/>
            <person name="Lee J.H."/>
            <person name="Kim S.J."/>
        </authorList>
    </citation>
    <scope>NUCLEOTIDE SEQUENCE [LARGE SCALE GENOMIC DNA]</scope>
    <source>
        <strain evidence="1 2">OT-1</strain>
    </source>
</reference>
<dbReference type="RefSeq" id="WP_007096790.1">
    <property type="nucleotide sequence ID" value="NZ_CP142125.1"/>
</dbReference>
<name>A9DMM3_9FLAO</name>
<gene>
    <name evidence="1" type="ORF">KAOT1_21307</name>
</gene>
<dbReference type="InterPro" id="IPR029068">
    <property type="entry name" value="Glyas_Bleomycin-R_OHBP_Dase"/>
</dbReference>
<dbReference type="Gene3D" id="3.10.180.10">
    <property type="entry name" value="2,3-Dihydroxybiphenyl 1,2-Dioxygenase, domain 1"/>
    <property type="match status" value="1"/>
</dbReference>
<dbReference type="HOGENOM" id="CLU_147344_1_0_10"/>
<dbReference type="AlphaFoldDB" id="A9DMM3"/>
<protein>
    <recommendedName>
        <fullName evidence="3">Glyoxalase</fullName>
    </recommendedName>
</protein>
<keyword evidence="2" id="KW-1185">Reference proteome</keyword>
<dbReference type="OrthoDB" id="674527at2"/>
<dbReference type="EMBL" id="ABIB01000002">
    <property type="protein sequence ID" value="EDP97742.1"/>
    <property type="molecule type" value="Genomic_DNA"/>
</dbReference>
<dbReference type="eggNOG" id="COG0346">
    <property type="taxonomic scope" value="Bacteria"/>
</dbReference>
<organism evidence="1 2">
    <name type="scientific">Kordia algicida OT-1</name>
    <dbReference type="NCBI Taxonomy" id="391587"/>
    <lineage>
        <taxon>Bacteria</taxon>
        <taxon>Pseudomonadati</taxon>
        <taxon>Bacteroidota</taxon>
        <taxon>Flavobacteriia</taxon>
        <taxon>Flavobacteriales</taxon>
        <taxon>Flavobacteriaceae</taxon>
        <taxon>Kordia</taxon>
    </lineage>
</organism>
<dbReference type="SUPFAM" id="SSF54593">
    <property type="entry name" value="Glyoxalase/Bleomycin resistance protein/Dihydroxybiphenyl dioxygenase"/>
    <property type="match status" value="1"/>
</dbReference>
<evidence type="ECO:0000313" key="1">
    <source>
        <dbReference type="EMBL" id="EDP97742.1"/>
    </source>
</evidence>
<dbReference type="Proteomes" id="UP000002945">
    <property type="component" value="Unassembled WGS sequence"/>
</dbReference>
<proteinExistence type="predicted"/>
<sequence>MKNFNIQSISTFIGAKDYELSRSFYRDLGFEELVTSPKMSYFRMGNFGFYLQDMYVKDWIDNSMVFLEVTDLQKHFEHIKSLELHTKYKNVRLKEIVYCDWGNEFFIYDPSGILWHIGEFIN</sequence>
<dbReference type="STRING" id="391587.KAOT1_21307"/>
<evidence type="ECO:0000313" key="2">
    <source>
        <dbReference type="Proteomes" id="UP000002945"/>
    </source>
</evidence>